<dbReference type="InterPro" id="IPR009297">
    <property type="entry name" value="DUF952"/>
</dbReference>
<dbReference type="STRING" id="560819.SAMN05428998_113124"/>
<gene>
    <name evidence="1" type="ORF">SAMN05428998_113124</name>
</gene>
<proteinExistence type="predicted"/>
<dbReference type="EMBL" id="FWZX01000013">
    <property type="protein sequence ID" value="SMF39274.1"/>
    <property type="molecule type" value="Genomic_DNA"/>
</dbReference>
<organism evidence="1 2">
    <name type="scientific">Tistlia consotensis USBA 355</name>
    <dbReference type="NCBI Taxonomy" id="560819"/>
    <lineage>
        <taxon>Bacteria</taxon>
        <taxon>Pseudomonadati</taxon>
        <taxon>Pseudomonadota</taxon>
        <taxon>Alphaproteobacteria</taxon>
        <taxon>Rhodospirillales</taxon>
        <taxon>Rhodovibrionaceae</taxon>
        <taxon>Tistlia</taxon>
    </lineage>
</organism>
<sequence>MSEAIYHVTSWDAWREAERAGRYDGSADDRRDGFIHFSARAQLVESVARHRAGQSGLVLLSVDPEALGPALKWEPSRGGALFPHLYGPLPVAAVRRADDLPLGADGRHVFPPLGD</sequence>
<evidence type="ECO:0000313" key="2">
    <source>
        <dbReference type="Proteomes" id="UP000192917"/>
    </source>
</evidence>
<dbReference type="Gene3D" id="3.20.170.20">
    <property type="entry name" value="Protein of unknown function DUF952"/>
    <property type="match status" value="1"/>
</dbReference>
<evidence type="ECO:0000313" key="1">
    <source>
        <dbReference type="EMBL" id="SMF39274.1"/>
    </source>
</evidence>
<dbReference type="Proteomes" id="UP000192917">
    <property type="component" value="Unassembled WGS sequence"/>
</dbReference>
<dbReference type="RefSeq" id="WP_085123800.1">
    <property type="nucleotide sequence ID" value="NZ_FWZX01000013.1"/>
</dbReference>
<reference evidence="1 2" key="1">
    <citation type="submission" date="2017-04" db="EMBL/GenBank/DDBJ databases">
        <authorList>
            <person name="Afonso C.L."/>
            <person name="Miller P.J."/>
            <person name="Scott M.A."/>
            <person name="Spackman E."/>
            <person name="Goraichik I."/>
            <person name="Dimitrov K.M."/>
            <person name="Suarez D.L."/>
            <person name="Swayne D.E."/>
        </authorList>
    </citation>
    <scope>NUCLEOTIDE SEQUENCE [LARGE SCALE GENOMIC DNA]</scope>
    <source>
        <strain evidence="1 2">USBA 355</strain>
    </source>
</reference>
<protein>
    <submittedName>
        <fullName evidence="1">Uncharacterized conserved protein, DUF952 family</fullName>
    </submittedName>
</protein>
<dbReference type="PANTHER" id="PTHR34129">
    <property type="entry name" value="BLR1139 PROTEIN"/>
    <property type="match status" value="1"/>
</dbReference>
<dbReference type="SUPFAM" id="SSF56399">
    <property type="entry name" value="ADP-ribosylation"/>
    <property type="match status" value="1"/>
</dbReference>
<name>A0A1Y6C856_9PROT</name>
<dbReference type="Pfam" id="PF06108">
    <property type="entry name" value="DUF952"/>
    <property type="match status" value="1"/>
</dbReference>
<dbReference type="PANTHER" id="PTHR34129:SF1">
    <property type="entry name" value="DUF952 DOMAIN-CONTAINING PROTEIN"/>
    <property type="match status" value="1"/>
</dbReference>
<dbReference type="AlphaFoldDB" id="A0A1Y6C856"/>
<keyword evidence="2" id="KW-1185">Reference proteome</keyword>
<accession>A0A1Y6C856</accession>